<dbReference type="PANTHER" id="PTHR43866">
    <property type="entry name" value="MALONATE-SEMIALDEHYDE DEHYDROGENASE"/>
    <property type="match status" value="1"/>
</dbReference>
<dbReference type="InterPro" id="IPR015590">
    <property type="entry name" value="Aldehyde_DH_dom"/>
</dbReference>
<dbReference type="InterPro" id="IPR010061">
    <property type="entry name" value="MeMal-semiAld_DH"/>
</dbReference>
<dbReference type="Gene3D" id="3.40.605.10">
    <property type="entry name" value="Aldehyde Dehydrogenase, Chain A, domain 1"/>
    <property type="match status" value="1"/>
</dbReference>
<protein>
    <submittedName>
        <fullName evidence="3">Methylmalonate-semialdehyde dehydrogenase [acylating]</fullName>
        <ecNumber evidence="3">1.2.1.27</ecNumber>
    </submittedName>
</protein>
<dbReference type="Proteomes" id="UP000251197">
    <property type="component" value="Unassembled WGS sequence"/>
</dbReference>
<gene>
    <name evidence="3" type="primary">mmsA_1</name>
    <name evidence="3" type="ORF">NCTC12120_03378</name>
</gene>
<evidence type="ECO:0000256" key="1">
    <source>
        <dbReference type="ARBA" id="ARBA00023002"/>
    </source>
</evidence>
<dbReference type="GO" id="GO:0006210">
    <property type="term" value="P:thymine catabolic process"/>
    <property type="evidence" value="ECO:0007669"/>
    <property type="project" value="TreeGrafter"/>
</dbReference>
<dbReference type="EC" id="1.2.1.27" evidence="3"/>
<organism evidence="3 4">
    <name type="scientific">Cedecea neteri</name>
    <dbReference type="NCBI Taxonomy" id="158822"/>
    <lineage>
        <taxon>Bacteria</taxon>
        <taxon>Pseudomonadati</taxon>
        <taxon>Pseudomonadota</taxon>
        <taxon>Gammaproteobacteria</taxon>
        <taxon>Enterobacterales</taxon>
        <taxon>Enterobacteriaceae</taxon>
        <taxon>Cedecea</taxon>
    </lineage>
</organism>
<sequence>MFRFKSLLEEQMDGLAKLISEEHGKVYSDAVGELTRGLEVVEFACGIPHLQKGRTFR</sequence>
<feature type="domain" description="Aldehyde dehydrogenase" evidence="2">
    <location>
        <begin position="1"/>
        <end position="55"/>
    </location>
</feature>
<evidence type="ECO:0000313" key="4">
    <source>
        <dbReference type="Proteomes" id="UP000251197"/>
    </source>
</evidence>
<dbReference type="InterPro" id="IPR016161">
    <property type="entry name" value="Ald_DH/histidinol_DH"/>
</dbReference>
<dbReference type="GO" id="GO:0004491">
    <property type="term" value="F:methylmalonate-semialdehyde dehydrogenase (acylating, NAD) activity"/>
    <property type="evidence" value="ECO:0007669"/>
    <property type="project" value="UniProtKB-EC"/>
</dbReference>
<dbReference type="AlphaFoldDB" id="A0A2X2VCZ8"/>
<dbReference type="SUPFAM" id="SSF53720">
    <property type="entry name" value="ALDH-like"/>
    <property type="match status" value="1"/>
</dbReference>
<evidence type="ECO:0000313" key="3">
    <source>
        <dbReference type="EMBL" id="SQA99459.1"/>
    </source>
</evidence>
<name>A0A2X2VCZ8_9ENTR</name>
<dbReference type="InterPro" id="IPR016162">
    <property type="entry name" value="Ald_DH_N"/>
</dbReference>
<dbReference type="Pfam" id="PF00171">
    <property type="entry name" value="Aldedh"/>
    <property type="match status" value="1"/>
</dbReference>
<dbReference type="EMBL" id="UAVU01000003">
    <property type="protein sequence ID" value="SQA99459.1"/>
    <property type="molecule type" value="Genomic_DNA"/>
</dbReference>
<proteinExistence type="predicted"/>
<reference evidence="3 4" key="1">
    <citation type="submission" date="2018-06" db="EMBL/GenBank/DDBJ databases">
        <authorList>
            <consortium name="Pathogen Informatics"/>
            <person name="Doyle S."/>
        </authorList>
    </citation>
    <scope>NUCLEOTIDE SEQUENCE [LARGE SCALE GENOMIC DNA]</scope>
    <source>
        <strain evidence="3 4">NCTC12120</strain>
    </source>
</reference>
<dbReference type="GO" id="GO:0006574">
    <property type="term" value="P:L-valine catabolic process"/>
    <property type="evidence" value="ECO:0007669"/>
    <property type="project" value="TreeGrafter"/>
</dbReference>
<dbReference type="PANTHER" id="PTHR43866:SF4">
    <property type="entry name" value="MALONATE-SEMIALDEHYDE DEHYDROGENASE"/>
    <property type="match status" value="1"/>
</dbReference>
<accession>A0A2X2VCZ8</accession>
<keyword evidence="1 3" id="KW-0560">Oxidoreductase</keyword>
<evidence type="ECO:0000259" key="2">
    <source>
        <dbReference type="Pfam" id="PF00171"/>
    </source>
</evidence>